<dbReference type="OrthoDB" id="10623816at2759"/>
<feature type="compositionally biased region" description="Polar residues" evidence="1">
    <location>
        <begin position="74"/>
        <end position="83"/>
    </location>
</feature>
<accession>A0A8H3FNU6</accession>
<gene>
    <name evidence="2" type="ORF">ALECFALPRED_003930</name>
</gene>
<dbReference type="AlphaFoldDB" id="A0A8H3FNU6"/>
<name>A0A8H3FNU6_9LECA</name>
<keyword evidence="3" id="KW-1185">Reference proteome</keyword>
<protein>
    <submittedName>
        <fullName evidence="2">Uncharacterized protein</fullName>
    </submittedName>
</protein>
<dbReference type="EMBL" id="CAJPDR010000243">
    <property type="protein sequence ID" value="CAF9928021.1"/>
    <property type="molecule type" value="Genomic_DNA"/>
</dbReference>
<comment type="caution">
    <text evidence="2">The sequence shown here is derived from an EMBL/GenBank/DDBJ whole genome shotgun (WGS) entry which is preliminary data.</text>
</comment>
<evidence type="ECO:0000313" key="2">
    <source>
        <dbReference type="EMBL" id="CAF9928021.1"/>
    </source>
</evidence>
<proteinExistence type="predicted"/>
<evidence type="ECO:0000256" key="1">
    <source>
        <dbReference type="SAM" id="MobiDB-lite"/>
    </source>
</evidence>
<evidence type="ECO:0000313" key="3">
    <source>
        <dbReference type="Proteomes" id="UP000664203"/>
    </source>
</evidence>
<feature type="compositionally biased region" description="Basic and acidic residues" evidence="1">
    <location>
        <begin position="15"/>
        <end position="33"/>
    </location>
</feature>
<reference evidence="2" key="1">
    <citation type="submission" date="2021-03" db="EMBL/GenBank/DDBJ databases">
        <authorList>
            <person name="Tagirdzhanova G."/>
        </authorList>
    </citation>
    <scope>NUCLEOTIDE SEQUENCE</scope>
</reference>
<feature type="region of interest" description="Disordered" evidence="1">
    <location>
        <begin position="1"/>
        <end position="109"/>
    </location>
</feature>
<dbReference type="Proteomes" id="UP000664203">
    <property type="component" value="Unassembled WGS sequence"/>
</dbReference>
<sequence length="158" mass="17863">MRRKEQGDLYKPTSRKRESDPEDSLRKDTEEGYRSYPLASSADPQQRILELVPAEPKLKQAHDDEVEECDQDSTKAPKTSLHANPSMVAGSDVESIHRKASNEGSSKATKDALIEAHRYSPNEDHNAQDRDFFLEMTTVTTDEPRAYDVHVKVKGRPP</sequence>
<organism evidence="2 3">
    <name type="scientific">Alectoria fallacina</name>
    <dbReference type="NCBI Taxonomy" id="1903189"/>
    <lineage>
        <taxon>Eukaryota</taxon>
        <taxon>Fungi</taxon>
        <taxon>Dikarya</taxon>
        <taxon>Ascomycota</taxon>
        <taxon>Pezizomycotina</taxon>
        <taxon>Lecanoromycetes</taxon>
        <taxon>OSLEUM clade</taxon>
        <taxon>Lecanoromycetidae</taxon>
        <taxon>Lecanorales</taxon>
        <taxon>Lecanorineae</taxon>
        <taxon>Parmeliaceae</taxon>
        <taxon>Alectoria</taxon>
    </lineage>
</organism>